<dbReference type="AlphaFoldDB" id="A0A348AN82"/>
<evidence type="ECO:0000313" key="1">
    <source>
        <dbReference type="EMBL" id="BBB92530.1"/>
    </source>
</evidence>
<protein>
    <submittedName>
        <fullName evidence="1">Agrobacterium tumefaciens protein</fullName>
    </submittedName>
</protein>
<name>A0A348AN82_9FIRM</name>
<keyword evidence="2" id="KW-1185">Reference proteome</keyword>
<dbReference type="InterPro" id="IPR038646">
    <property type="entry name" value="Atu4866-like_sf"/>
</dbReference>
<accession>A0A348AN82</accession>
<reference evidence="1 2" key="1">
    <citation type="journal article" date="2018" name="Int. J. Syst. Evol. Microbiol.">
        <title>Methylomusa anaerophila gen. nov., sp. nov., an anaerobic methanol-utilizing bacterium isolated from a microbial fuel cell.</title>
        <authorList>
            <person name="Amano N."/>
            <person name="Yamamuro A."/>
            <person name="Miyahara M."/>
            <person name="Kouzuma A."/>
            <person name="Abe T."/>
            <person name="Watanabe K."/>
        </authorList>
    </citation>
    <scope>NUCLEOTIDE SEQUENCE [LARGE SCALE GENOMIC DNA]</scope>
    <source>
        <strain evidence="1 2">MMFC1</strain>
    </source>
</reference>
<dbReference type="Gene3D" id="2.40.128.290">
    <property type="entry name" value="Uncharacterised protein Atu4866, PF11512"/>
    <property type="match status" value="1"/>
</dbReference>
<sequence>MEQNEKNKYIGMWVIGDGYIRQELLPNGIYIGGLK</sequence>
<proteinExistence type="predicted"/>
<dbReference type="EMBL" id="AP018449">
    <property type="protein sequence ID" value="BBB92530.1"/>
    <property type="molecule type" value="Genomic_DNA"/>
</dbReference>
<dbReference type="Proteomes" id="UP000276437">
    <property type="component" value="Chromosome"/>
</dbReference>
<dbReference type="Pfam" id="PF11512">
    <property type="entry name" value="Atu4866"/>
    <property type="match status" value="1"/>
</dbReference>
<evidence type="ECO:0000313" key="2">
    <source>
        <dbReference type="Proteomes" id="UP000276437"/>
    </source>
</evidence>
<dbReference type="RefSeq" id="WP_126309436.1">
    <property type="nucleotide sequence ID" value="NZ_AP018449.1"/>
</dbReference>
<gene>
    <name evidence="1" type="ORF">MAMMFC1_03225</name>
</gene>
<organism evidence="1 2">
    <name type="scientific">Methylomusa anaerophila</name>
    <dbReference type="NCBI Taxonomy" id="1930071"/>
    <lineage>
        <taxon>Bacteria</taxon>
        <taxon>Bacillati</taxon>
        <taxon>Bacillota</taxon>
        <taxon>Negativicutes</taxon>
        <taxon>Selenomonadales</taxon>
        <taxon>Sporomusaceae</taxon>
        <taxon>Methylomusa</taxon>
    </lineage>
</organism>
<dbReference type="InterPro" id="IPR020955">
    <property type="entry name" value="Uncharacterised_Atu4866"/>
</dbReference>
<dbReference type="KEGG" id="mana:MAMMFC1_03225"/>